<gene>
    <name evidence="3" type="ORF">EKO27_g5042</name>
</gene>
<accession>A0A439D6P6</accession>
<reference evidence="3 4" key="1">
    <citation type="submission" date="2018-12" db="EMBL/GenBank/DDBJ databases">
        <title>Draft genome sequence of Xylaria grammica IHI A82.</title>
        <authorList>
            <person name="Buettner E."/>
            <person name="Kellner H."/>
        </authorList>
    </citation>
    <scope>NUCLEOTIDE SEQUENCE [LARGE SCALE GENOMIC DNA]</scope>
    <source>
        <strain evidence="3 4">IHI A82</strain>
    </source>
</reference>
<dbReference type="InterPro" id="IPR029058">
    <property type="entry name" value="AB_hydrolase_fold"/>
</dbReference>
<feature type="domain" description="T6SS Phospholipase effector Tle1-like catalytic" evidence="2">
    <location>
        <begin position="8"/>
        <end position="277"/>
    </location>
</feature>
<dbReference type="Pfam" id="PF09994">
    <property type="entry name" value="T6SS_Tle1-like_cat"/>
    <property type="match status" value="1"/>
</dbReference>
<evidence type="ECO:0000259" key="2">
    <source>
        <dbReference type="Pfam" id="PF09994"/>
    </source>
</evidence>
<protein>
    <recommendedName>
        <fullName evidence="2">T6SS Phospholipase effector Tle1-like catalytic domain-containing protein</fullName>
    </recommendedName>
</protein>
<name>A0A439D6P6_9PEZI</name>
<sequence>MIGNIPVRLVICVDGTWFNPDGGNNKKGNITNIYRFYASVGRGEIKDASGNRFIQKKMYVAGIGSEDNISALEKLYTGAFGLKCFEQIKNVYRECCRLTGPNDEIWLYGFSRGAYVVRAVAGLLHYLRALVSVDIVNDADETFDKDYKEALKVYEKLQKGSKLKGEGNVHLYFDAKTRPAPTIKFVGAFDTVKAVDDKSLYDISFNDSIQHMRAALALNENRKAMRVEGLWPSWGNHTRSRPRRTFVQAWFIGTHTDIGGSAQMDGLALYPLQWMMLESKAKGLIFKFEGDYGGRALLDNPLQIVGIEGPKNNALFCITENKVVVEMRNIGQIHEEGSLYGQRYAVKLRQATGLLANSREARVPFEEILNGGELKGYCKNSPRGTIIHPSVYMIIDKHLSVSLDRKLFPFYAQIEMWRDKMTTSKNARTLSVRDKVSTVDFKIGRTISKIVAIYRKLIASPVTTAGAPASLTSTTDTTTKGSNAIVTSTPVDGSPSP</sequence>
<dbReference type="SUPFAM" id="SSF53474">
    <property type="entry name" value="alpha/beta-Hydrolases"/>
    <property type="match status" value="1"/>
</dbReference>
<dbReference type="PANTHER" id="PTHR33840:SF1">
    <property type="entry name" value="TLE1 PHOSPHOLIPASE DOMAIN-CONTAINING PROTEIN"/>
    <property type="match status" value="1"/>
</dbReference>
<dbReference type="EMBL" id="RYZI01000128">
    <property type="protein sequence ID" value="RWA10082.1"/>
    <property type="molecule type" value="Genomic_DNA"/>
</dbReference>
<keyword evidence="4" id="KW-1185">Reference proteome</keyword>
<feature type="region of interest" description="Disordered" evidence="1">
    <location>
        <begin position="468"/>
        <end position="497"/>
    </location>
</feature>
<dbReference type="AlphaFoldDB" id="A0A439D6P6"/>
<dbReference type="STRING" id="363999.A0A439D6P6"/>
<proteinExistence type="predicted"/>
<dbReference type="InterPro" id="IPR018712">
    <property type="entry name" value="Tle1-like_cat"/>
</dbReference>
<dbReference type="Proteomes" id="UP000286045">
    <property type="component" value="Unassembled WGS sequence"/>
</dbReference>
<evidence type="ECO:0000256" key="1">
    <source>
        <dbReference type="SAM" id="MobiDB-lite"/>
    </source>
</evidence>
<evidence type="ECO:0000313" key="4">
    <source>
        <dbReference type="Proteomes" id="UP000286045"/>
    </source>
</evidence>
<comment type="caution">
    <text evidence="3">The sequence shown here is derived from an EMBL/GenBank/DDBJ whole genome shotgun (WGS) entry which is preliminary data.</text>
</comment>
<evidence type="ECO:0000313" key="3">
    <source>
        <dbReference type="EMBL" id="RWA10082.1"/>
    </source>
</evidence>
<feature type="compositionally biased region" description="Polar residues" evidence="1">
    <location>
        <begin position="480"/>
        <end position="491"/>
    </location>
</feature>
<dbReference type="PANTHER" id="PTHR33840">
    <property type="match status" value="1"/>
</dbReference>
<organism evidence="3 4">
    <name type="scientific">Xylaria grammica</name>
    <dbReference type="NCBI Taxonomy" id="363999"/>
    <lineage>
        <taxon>Eukaryota</taxon>
        <taxon>Fungi</taxon>
        <taxon>Dikarya</taxon>
        <taxon>Ascomycota</taxon>
        <taxon>Pezizomycotina</taxon>
        <taxon>Sordariomycetes</taxon>
        <taxon>Xylariomycetidae</taxon>
        <taxon>Xylariales</taxon>
        <taxon>Xylariaceae</taxon>
        <taxon>Xylaria</taxon>
    </lineage>
</organism>